<dbReference type="RefSeq" id="WP_334658472.1">
    <property type="nucleotide sequence ID" value="NZ_JARULZ010000001.1"/>
</dbReference>
<dbReference type="CDD" id="cd00093">
    <property type="entry name" value="HTH_XRE"/>
    <property type="match status" value="1"/>
</dbReference>
<organism evidence="2 3">
    <name type="scientific">Streptomyces bottropensis</name>
    <dbReference type="NCBI Taxonomy" id="42235"/>
    <lineage>
        <taxon>Bacteria</taxon>
        <taxon>Bacillati</taxon>
        <taxon>Actinomycetota</taxon>
        <taxon>Actinomycetes</taxon>
        <taxon>Kitasatosporales</taxon>
        <taxon>Streptomycetaceae</taxon>
        <taxon>Streptomyces</taxon>
    </lineage>
</organism>
<name>A0ABU8ALD1_9ACTN</name>
<evidence type="ECO:0000313" key="2">
    <source>
        <dbReference type="EMBL" id="MEH0633993.1"/>
    </source>
</evidence>
<dbReference type="Pfam" id="PF01381">
    <property type="entry name" value="HTH_3"/>
    <property type="match status" value="1"/>
</dbReference>
<proteinExistence type="predicted"/>
<gene>
    <name evidence="2" type="ORF">QBA35_11555</name>
</gene>
<dbReference type="EMBL" id="JARULZ010000001">
    <property type="protein sequence ID" value="MEH0633993.1"/>
    <property type="molecule type" value="Genomic_DNA"/>
</dbReference>
<sequence length="697" mass="75453">MEDTEDFGVWLGRQLRRSGMSQAEFATRLGRGLTRAAVSAWVTGRAHPRAEMMVRIAEILETDVATLVTRDADAGSARPIGWYHRIAHHDGGREYGNAAAFAFDANLAVLAREVTQNSLDERLDPRRPVRVRFTLHELTGEHLHSFLSALKWDELEPHYAAAARSRQKVGRVLAEGLRALREGSSLLLLRVDDYNASGLTGPEYGDGRYAAVVRRQLDSHKSNERAGGSYGLGKATLWAASRLGLVLINSTLSETHEGRTARRVVGRLDLPWREVDGVAYAGPAWLGEPDTEKEHEGVSRSWWADERTVADLRLDRDSDDPGTSFLVVGAHDAAGNNDTLEDLHEALSRALADNFWAAMTAGRSTSAVLEASVRALRNGESVVPEQRVDPLDRHPALAHALRAYIDGETVEELTATGQVAAVDVALAVPPLRAAGRRAEGHSHRAVLLVTPAADKDEEHSRITCMRGTRMTVTARRPRGLRPGGDPFQAVLLAGFATGDDGAATHAAEAFLRAAEPPEHDRWGATEELTAAYANAPRRLTEFNAAMDAALRGVLGRRTAGQDSAGPEVLRKLLRLDAPAAVSGRRGQGHPLVDRVVGKVDGDGAWTLDVTLTVPRRDDRWQLRPVVKFDVRSGGRPSLEWAELSAKENCEIVDGSLLIDPDVRSARFGGVTAVGSHPVAAAMAGVIVDIQQAREASA</sequence>
<evidence type="ECO:0000259" key="1">
    <source>
        <dbReference type="PROSITE" id="PS50943"/>
    </source>
</evidence>
<evidence type="ECO:0000313" key="3">
    <source>
        <dbReference type="Proteomes" id="UP001310290"/>
    </source>
</evidence>
<dbReference type="PROSITE" id="PS50943">
    <property type="entry name" value="HTH_CROC1"/>
    <property type="match status" value="1"/>
</dbReference>
<dbReference type="SUPFAM" id="SSF47413">
    <property type="entry name" value="lambda repressor-like DNA-binding domains"/>
    <property type="match status" value="1"/>
</dbReference>
<dbReference type="Proteomes" id="UP001310290">
    <property type="component" value="Unassembled WGS sequence"/>
</dbReference>
<dbReference type="SMART" id="SM00530">
    <property type="entry name" value="HTH_XRE"/>
    <property type="match status" value="1"/>
</dbReference>
<dbReference type="InterPro" id="IPR010982">
    <property type="entry name" value="Lambda_DNA-bd_dom_sf"/>
</dbReference>
<dbReference type="Gene3D" id="1.10.260.40">
    <property type="entry name" value="lambda repressor-like DNA-binding domains"/>
    <property type="match status" value="1"/>
</dbReference>
<accession>A0ABU8ALD1</accession>
<feature type="domain" description="HTH cro/C1-type" evidence="1">
    <location>
        <begin position="19"/>
        <end position="67"/>
    </location>
</feature>
<protein>
    <submittedName>
        <fullName evidence="2">Helix-turn-helix transcriptional regulator</fullName>
    </submittedName>
</protein>
<reference evidence="2" key="1">
    <citation type="submission" date="2023-04" db="EMBL/GenBank/DDBJ databases">
        <title>Genomic diversity of scab-causing Streptomyces spp. in the province of Quebec, Canada.</title>
        <authorList>
            <person name="Biessy A."/>
            <person name="Cadieux M."/>
            <person name="Ciotola M."/>
            <person name="Filion M."/>
        </authorList>
    </citation>
    <scope>NUCLEOTIDE SEQUENCE</scope>
    <source>
        <strain evidence="2">B21-115</strain>
    </source>
</reference>
<keyword evidence="3" id="KW-1185">Reference proteome</keyword>
<dbReference type="InterPro" id="IPR001387">
    <property type="entry name" value="Cro/C1-type_HTH"/>
</dbReference>
<comment type="caution">
    <text evidence="2">The sequence shown here is derived from an EMBL/GenBank/DDBJ whole genome shotgun (WGS) entry which is preliminary data.</text>
</comment>